<evidence type="ECO:0000256" key="1">
    <source>
        <dbReference type="SAM" id="MobiDB-lite"/>
    </source>
</evidence>
<dbReference type="AlphaFoldDB" id="A0A363UKX8"/>
<organism evidence="3 4">
    <name type="scientific">Abyssibacter profundi</name>
    <dbReference type="NCBI Taxonomy" id="2182787"/>
    <lineage>
        <taxon>Bacteria</taxon>
        <taxon>Pseudomonadati</taxon>
        <taxon>Pseudomonadota</taxon>
        <taxon>Gammaproteobacteria</taxon>
        <taxon>Chromatiales</taxon>
        <taxon>Oceanococcaceae</taxon>
        <taxon>Abyssibacter</taxon>
    </lineage>
</organism>
<dbReference type="Proteomes" id="UP000251800">
    <property type="component" value="Unassembled WGS sequence"/>
</dbReference>
<accession>A0A363UKX8</accession>
<reference evidence="3 4" key="1">
    <citation type="submission" date="2018-05" db="EMBL/GenBank/DDBJ databases">
        <title>Abyssibacter profundi OUC007T gen. nov., sp. nov, a marine bacterium isolated from seawater of the Mariana Trench.</title>
        <authorList>
            <person name="Zhou S."/>
        </authorList>
    </citation>
    <scope>NUCLEOTIDE SEQUENCE [LARGE SCALE GENOMIC DNA]</scope>
    <source>
        <strain evidence="3 4">OUC007</strain>
    </source>
</reference>
<name>A0A363UKX8_9GAMM</name>
<feature type="signal peptide" evidence="2">
    <location>
        <begin position="1"/>
        <end position="18"/>
    </location>
</feature>
<keyword evidence="2" id="KW-0732">Signal</keyword>
<feature type="region of interest" description="Disordered" evidence="1">
    <location>
        <begin position="118"/>
        <end position="138"/>
    </location>
</feature>
<gene>
    <name evidence="3" type="ORF">DEH80_09635</name>
</gene>
<sequence length="249" mass="26743">MRTLLFACVASVALPAAADTVLSFDTTDQQTASTVRMVDGAVRIDGQQAGEWMLYQADENALFIVSPRDRSYTRMDEAGIRQLGGQMDAARSEWEAELAKLPPEQRAMAEQMMQRMTGGRSLEKTAPPEPQPTGSSQTVAGVQCANYVVKQGGASESLCVAKPEALGLSEEEYATVQAMYRLLAKLSEATGFAGSAAPRADKLPGVPVLIEREGGKSRQRLTGVTHPNLESSVFALPSGYTERDPSSLR</sequence>
<proteinExistence type="predicted"/>
<evidence type="ECO:0008006" key="5">
    <source>
        <dbReference type="Google" id="ProtNLM"/>
    </source>
</evidence>
<evidence type="ECO:0000313" key="4">
    <source>
        <dbReference type="Proteomes" id="UP000251800"/>
    </source>
</evidence>
<keyword evidence="4" id="KW-1185">Reference proteome</keyword>
<comment type="caution">
    <text evidence="3">The sequence shown here is derived from an EMBL/GenBank/DDBJ whole genome shotgun (WGS) entry which is preliminary data.</text>
</comment>
<dbReference type="EMBL" id="QEQK01000007">
    <property type="protein sequence ID" value="PWN56063.1"/>
    <property type="molecule type" value="Genomic_DNA"/>
</dbReference>
<feature type="chain" id="PRO_5016934167" description="DUF4412 domain-containing protein" evidence="2">
    <location>
        <begin position="19"/>
        <end position="249"/>
    </location>
</feature>
<evidence type="ECO:0000313" key="3">
    <source>
        <dbReference type="EMBL" id="PWN56063.1"/>
    </source>
</evidence>
<protein>
    <recommendedName>
        <fullName evidence="5">DUF4412 domain-containing protein</fullName>
    </recommendedName>
</protein>
<dbReference type="RefSeq" id="WP_109720279.1">
    <property type="nucleotide sequence ID" value="NZ_QEQK01000007.1"/>
</dbReference>
<evidence type="ECO:0000256" key="2">
    <source>
        <dbReference type="SAM" id="SignalP"/>
    </source>
</evidence>